<dbReference type="CDD" id="cd07561">
    <property type="entry name" value="Peptidase_S41_CPP_like"/>
    <property type="match status" value="1"/>
</dbReference>
<dbReference type="InterPro" id="IPR041489">
    <property type="entry name" value="PDZ_6"/>
</dbReference>
<keyword evidence="2" id="KW-0645">Protease</keyword>
<dbReference type="GO" id="GO:0004175">
    <property type="term" value="F:endopeptidase activity"/>
    <property type="evidence" value="ECO:0007669"/>
    <property type="project" value="TreeGrafter"/>
</dbReference>
<dbReference type="PANTHER" id="PTHR32060:SF30">
    <property type="entry name" value="CARBOXY-TERMINAL PROCESSING PROTEASE CTPA"/>
    <property type="match status" value="1"/>
</dbReference>
<dbReference type="RefSeq" id="WP_036630079.1">
    <property type="nucleotide sequence ID" value="NZ_CDRH01000334.1"/>
</dbReference>
<dbReference type="GO" id="GO:0007165">
    <property type="term" value="P:signal transduction"/>
    <property type="evidence" value="ECO:0007669"/>
    <property type="project" value="TreeGrafter"/>
</dbReference>
<dbReference type="EC" id="3.4.21.-" evidence="2"/>
<dbReference type="InterPro" id="IPR029045">
    <property type="entry name" value="ClpP/crotonase-like_dom_sf"/>
</dbReference>
<dbReference type="SMART" id="SM00245">
    <property type="entry name" value="TSPc"/>
    <property type="match status" value="1"/>
</dbReference>
<dbReference type="GO" id="GO:0006508">
    <property type="term" value="P:proteolysis"/>
    <property type="evidence" value="ECO:0007669"/>
    <property type="project" value="UniProtKB-KW"/>
</dbReference>
<dbReference type="InterPro" id="IPR001478">
    <property type="entry name" value="PDZ"/>
</dbReference>
<dbReference type="SUPFAM" id="SSF52096">
    <property type="entry name" value="ClpP/crotonase"/>
    <property type="match status" value="1"/>
</dbReference>
<evidence type="ECO:0000313" key="2">
    <source>
        <dbReference type="EMBL" id="CUN29757.1"/>
    </source>
</evidence>
<dbReference type="Gene3D" id="2.30.42.10">
    <property type="match status" value="1"/>
</dbReference>
<evidence type="ECO:0000313" key="3">
    <source>
        <dbReference type="Proteomes" id="UP000095591"/>
    </source>
</evidence>
<dbReference type="AlphaFoldDB" id="A0A173VUC0"/>
<reference evidence="2 3" key="1">
    <citation type="submission" date="2015-09" db="EMBL/GenBank/DDBJ databases">
        <authorList>
            <consortium name="Pathogen Informatics"/>
        </authorList>
    </citation>
    <scope>NUCLEOTIDE SEQUENCE [LARGE SCALE GENOMIC DNA]</scope>
    <source>
        <strain evidence="2 3">2789STDY5608872</strain>
    </source>
</reference>
<dbReference type="InterPro" id="IPR041613">
    <property type="entry name" value="Pept_S41_N"/>
</dbReference>
<dbReference type="EMBL" id="CYXP01000009">
    <property type="protein sequence ID" value="CUN29757.1"/>
    <property type="molecule type" value="Genomic_DNA"/>
</dbReference>
<keyword evidence="2" id="KW-0378">Hydrolase</keyword>
<dbReference type="Proteomes" id="UP000095591">
    <property type="component" value="Unassembled WGS sequence"/>
</dbReference>
<feature type="domain" description="PDZ" evidence="1">
    <location>
        <begin position="91"/>
        <end position="151"/>
    </location>
</feature>
<dbReference type="InterPro" id="IPR005151">
    <property type="entry name" value="Tail-specific_protease"/>
</dbReference>
<dbReference type="Gene3D" id="3.90.226.10">
    <property type="entry name" value="2-enoyl-CoA Hydratase, Chain A, domain 1"/>
    <property type="match status" value="1"/>
</dbReference>
<dbReference type="SMART" id="SM00228">
    <property type="entry name" value="PDZ"/>
    <property type="match status" value="1"/>
</dbReference>
<name>A0A173VUC0_PARDI</name>
<dbReference type="Gene3D" id="3.30.750.170">
    <property type="match status" value="1"/>
</dbReference>
<dbReference type="InterPro" id="IPR036034">
    <property type="entry name" value="PDZ_sf"/>
</dbReference>
<dbReference type="PROSITE" id="PS51257">
    <property type="entry name" value="PROKAR_LIPOPROTEIN"/>
    <property type="match status" value="1"/>
</dbReference>
<gene>
    <name evidence="2" type="ORF">ERS852429_03447</name>
</gene>
<dbReference type="Pfam" id="PF03572">
    <property type="entry name" value="Peptidase_S41"/>
    <property type="match status" value="1"/>
</dbReference>
<dbReference type="Pfam" id="PF17820">
    <property type="entry name" value="PDZ_6"/>
    <property type="match status" value="1"/>
</dbReference>
<dbReference type="GO" id="GO:0008236">
    <property type="term" value="F:serine-type peptidase activity"/>
    <property type="evidence" value="ECO:0007669"/>
    <property type="project" value="InterPro"/>
</dbReference>
<dbReference type="PROSITE" id="PS50106">
    <property type="entry name" value="PDZ"/>
    <property type="match status" value="1"/>
</dbReference>
<dbReference type="GO" id="GO:0030288">
    <property type="term" value="C:outer membrane-bounded periplasmic space"/>
    <property type="evidence" value="ECO:0007669"/>
    <property type="project" value="TreeGrafter"/>
</dbReference>
<organism evidence="2 3">
    <name type="scientific">Parabacteroides distasonis</name>
    <dbReference type="NCBI Taxonomy" id="823"/>
    <lineage>
        <taxon>Bacteria</taxon>
        <taxon>Pseudomonadati</taxon>
        <taxon>Bacteroidota</taxon>
        <taxon>Bacteroidia</taxon>
        <taxon>Bacteroidales</taxon>
        <taxon>Tannerellaceae</taxon>
        <taxon>Parabacteroides</taxon>
    </lineage>
</organism>
<dbReference type="SUPFAM" id="SSF50156">
    <property type="entry name" value="PDZ domain-like"/>
    <property type="match status" value="1"/>
</dbReference>
<dbReference type="Pfam" id="PF18294">
    <property type="entry name" value="Pept_S41_N"/>
    <property type="match status" value="1"/>
</dbReference>
<proteinExistence type="predicted"/>
<protein>
    <submittedName>
        <fullName evidence="2">Probable CtpA-like serine protease</fullName>
        <ecNumber evidence="2">3.4.21.-</ecNumber>
    </submittedName>
</protein>
<evidence type="ECO:0000259" key="1">
    <source>
        <dbReference type="PROSITE" id="PS50106"/>
    </source>
</evidence>
<accession>A0A173VUC0</accession>
<dbReference type="PANTHER" id="PTHR32060">
    <property type="entry name" value="TAIL-SPECIFIC PROTEASE"/>
    <property type="match status" value="1"/>
</dbReference>
<sequence>MNYKYYTIVILGLLAFSACEKDDIDIPATDNEVNQWIEQTMRENYLWYSELPDKSSLDFSLDPESFFKGLLSDKDGKELSDGHHYFSQLEKATVTKSIYDANNSYGFDFATSNLKDGGSTYKIAIVLYVLKDSPAEEAGLKRGDWILGVNGSLGSIQDYDVLRSGGSVSLQLGKETGNTKGFVSTRRVTLNASRTVEDSPFLKDSVYTYGNKRIGYLMYNHFASGPDEYDYSDTSYNLYLQQLFEKFKSRNVNEFVLDLRYNGGGLVNCAQLLASLLVRENVLGEPLCIMEYNDKNSNKNETLPLLKTTEVMAGNLNLQRLFVLTGSTTASASELIINSLRSYLDVRVIGKQTFGKTVGMTIYNESKKYGWILSPVTFHIYNKDREADYEDGFHPDVAIDEFKSDLAEFGDLKDPLLGQAIYEITGQSPLLRSATPRGNREIQYNPPLSYKDNLLLIPKE</sequence>